<evidence type="ECO:0000313" key="2">
    <source>
        <dbReference type="EMBL" id="RWW91670.1"/>
    </source>
</evidence>
<gene>
    <name evidence="2" type="ORF">EPI11_18460</name>
</gene>
<dbReference type="EMBL" id="SBII01000019">
    <property type="protein sequence ID" value="RWW91670.1"/>
    <property type="molecule type" value="Genomic_DNA"/>
</dbReference>
<dbReference type="AlphaFoldDB" id="A0A3S3TUT5"/>
<keyword evidence="1" id="KW-0812">Transmembrane</keyword>
<dbReference type="OrthoDB" id="771917at2"/>
<protein>
    <submittedName>
        <fullName evidence="2">Uncharacterized protein</fullName>
    </submittedName>
</protein>
<dbReference type="Proteomes" id="UP000287527">
    <property type="component" value="Unassembled WGS sequence"/>
</dbReference>
<dbReference type="RefSeq" id="WP_128391472.1">
    <property type="nucleotide sequence ID" value="NZ_SBII01000019.1"/>
</dbReference>
<organism evidence="2 3">
    <name type="scientific">Flavobacterium cerinum</name>
    <dbReference type="NCBI Taxonomy" id="2502784"/>
    <lineage>
        <taxon>Bacteria</taxon>
        <taxon>Pseudomonadati</taxon>
        <taxon>Bacteroidota</taxon>
        <taxon>Flavobacteriia</taxon>
        <taxon>Flavobacteriales</taxon>
        <taxon>Flavobacteriaceae</taxon>
        <taxon>Flavobacterium</taxon>
    </lineage>
</organism>
<comment type="caution">
    <text evidence="2">The sequence shown here is derived from an EMBL/GenBank/DDBJ whole genome shotgun (WGS) entry which is preliminary data.</text>
</comment>
<feature type="transmembrane region" description="Helical" evidence="1">
    <location>
        <begin position="7"/>
        <end position="24"/>
    </location>
</feature>
<keyword evidence="1" id="KW-0472">Membrane</keyword>
<keyword evidence="1" id="KW-1133">Transmembrane helix</keyword>
<proteinExistence type="predicted"/>
<feature type="transmembrane region" description="Helical" evidence="1">
    <location>
        <begin position="30"/>
        <end position="52"/>
    </location>
</feature>
<accession>A0A3S3TUT5</accession>
<sequence>MNKTLKTFLILAALNILLAIIGVVTGADGFALLILLTLSIIISVLIIVGVFITQTRKKYLEKDHAGRKKARKMGIIIVISTLIVLAIGWTMLSFKSGYKIPESDKHKDWSYFPEGSNPNVSIQPLDSMYIYNLAGIEGTEYYPVQFTKDSIEFYDSNIGGQVLFGIMDREGNLKASYDKTVSAYIDGDLIIVIPATYGDEAPPTVCDVYNIKTLELRKEPINLITLPENYDSYSGPYSSEGGKERYIEKYRTPFFENLEGVKSFEEKPIYPASDKNRGYGLYKDKQGKLYQTHGYNDSYSLDILSPQCNSYTLPVSDFAVKTKTRNIKEAETPIIYKNNLNSGVSIAYGSPNGGHDGIYFNYYQTWLMYYTIIIGNTTTSFKVEGGEKDWPYIRFYQLNDVKNDKDTLYFIAESKIWKVHKK</sequence>
<feature type="transmembrane region" description="Helical" evidence="1">
    <location>
        <begin position="73"/>
        <end position="92"/>
    </location>
</feature>
<keyword evidence="3" id="KW-1185">Reference proteome</keyword>
<name>A0A3S3TUT5_9FLAO</name>
<reference evidence="2 3" key="1">
    <citation type="submission" date="2019-01" db="EMBL/GenBank/DDBJ databases">
        <title>Flavobacterium sp. nov.,isolated from freshwater.</title>
        <authorList>
            <person name="Zhang R."/>
            <person name="Du Z.-J."/>
        </authorList>
    </citation>
    <scope>NUCLEOTIDE SEQUENCE [LARGE SCALE GENOMIC DNA]</scope>
    <source>
        <strain evidence="2 3">1E403</strain>
    </source>
</reference>
<evidence type="ECO:0000313" key="3">
    <source>
        <dbReference type="Proteomes" id="UP000287527"/>
    </source>
</evidence>
<evidence type="ECO:0000256" key="1">
    <source>
        <dbReference type="SAM" id="Phobius"/>
    </source>
</evidence>